<dbReference type="RefSeq" id="WP_089400394.1">
    <property type="nucleotide sequence ID" value="NZ_FZOT01000012.1"/>
</dbReference>
<dbReference type="EMBL" id="FZOT01000012">
    <property type="protein sequence ID" value="SNT03074.1"/>
    <property type="molecule type" value="Genomic_DNA"/>
</dbReference>
<protein>
    <submittedName>
        <fullName evidence="2">Putative DNA primase/helicase</fullName>
    </submittedName>
</protein>
<organism evidence="2 3">
    <name type="scientific">Noviherbaspirillum humi</name>
    <dbReference type="NCBI Taxonomy" id="1688639"/>
    <lineage>
        <taxon>Bacteria</taxon>
        <taxon>Pseudomonadati</taxon>
        <taxon>Pseudomonadota</taxon>
        <taxon>Betaproteobacteria</taxon>
        <taxon>Burkholderiales</taxon>
        <taxon>Oxalobacteraceae</taxon>
        <taxon>Noviherbaspirillum</taxon>
    </lineage>
</organism>
<dbReference type="Proteomes" id="UP000198284">
    <property type="component" value="Unassembled WGS sequence"/>
</dbReference>
<keyword evidence="2" id="KW-0378">Hydrolase</keyword>
<feature type="domain" description="Toprim" evidence="1">
    <location>
        <begin position="204"/>
        <end position="282"/>
    </location>
</feature>
<evidence type="ECO:0000259" key="1">
    <source>
        <dbReference type="SMART" id="SM00493"/>
    </source>
</evidence>
<reference evidence="2 3" key="1">
    <citation type="submission" date="2017-06" db="EMBL/GenBank/DDBJ databases">
        <authorList>
            <person name="Kim H.J."/>
            <person name="Triplett B.A."/>
        </authorList>
    </citation>
    <scope>NUCLEOTIDE SEQUENCE [LARGE SCALE GENOMIC DNA]</scope>
    <source>
        <strain evidence="2 3">U15</strain>
    </source>
</reference>
<gene>
    <name evidence="2" type="ORF">SAMN06265795_11251</name>
</gene>
<evidence type="ECO:0000313" key="2">
    <source>
        <dbReference type="EMBL" id="SNT03074.1"/>
    </source>
</evidence>
<dbReference type="SMART" id="SM00493">
    <property type="entry name" value="TOPRIM"/>
    <property type="match status" value="1"/>
</dbReference>
<evidence type="ECO:0000313" key="3">
    <source>
        <dbReference type="Proteomes" id="UP000198284"/>
    </source>
</evidence>
<dbReference type="GO" id="GO:0004386">
    <property type="term" value="F:helicase activity"/>
    <property type="evidence" value="ECO:0007669"/>
    <property type="project" value="UniProtKB-KW"/>
</dbReference>
<dbReference type="AlphaFoldDB" id="A0A239JED8"/>
<dbReference type="CDD" id="cd01029">
    <property type="entry name" value="TOPRIM_primases"/>
    <property type="match status" value="1"/>
</dbReference>
<dbReference type="InterPro" id="IPR006171">
    <property type="entry name" value="TOPRIM_dom"/>
</dbReference>
<proteinExistence type="predicted"/>
<dbReference type="InterPro" id="IPR034154">
    <property type="entry name" value="TOPRIM_DnaG/twinkle"/>
</dbReference>
<keyword evidence="3" id="KW-1185">Reference proteome</keyword>
<accession>A0A239JED8</accession>
<dbReference type="OrthoDB" id="8905164at2"/>
<keyword evidence="2" id="KW-0547">Nucleotide-binding</keyword>
<keyword evidence="2" id="KW-0067">ATP-binding</keyword>
<keyword evidence="2" id="KW-0347">Helicase</keyword>
<sequence>MRCRSFTSQVFYTGLDGLEDFKLAIAQRGLLPPADIVLDGTIHRFSTTGKPDDLSGWYCLYDKPVFAGAFGCWRTGISIKWRASPNRKPDNFDWADIAAQIEAKRRVRDEEKANRHTAAAIEASRHWSTALDATGHPYLLAKGVAAHGTRIDARGFLLVPMRDVTGKLWNLERINPADFKDKKGLYGGRRTSCYFSIGTVEGATSLCVAEGFATAASLHQATRLPVAAAFNAGNLLSVATALRTKFPKLALVICADNDSETLGNPGLSSAIRAAKAVGGRVAIPHFGSALI</sequence>
<name>A0A239JED8_9BURK</name>
<dbReference type="Pfam" id="PF13362">
    <property type="entry name" value="Toprim_3"/>
    <property type="match status" value="1"/>
</dbReference>